<evidence type="ECO:0000256" key="1">
    <source>
        <dbReference type="SAM" id="Phobius"/>
    </source>
</evidence>
<evidence type="ECO:0000313" key="2">
    <source>
        <dbReference type="EMBL" id="VFJ92384.1"/>
    </source>
</evidence>
<reference evidence="2" key="1">
    <citation type="submission" date="2019-02" db="EMBL/GenBank/DDBJ databases">
        <authorList>
            <person name="Gruber-Vodicka R. H."/>
            <person name="Seah K. B. B."/>
        </authorList>
    </citation>
    <scope>NUCLEOTIDE SEQUENCE</scope>
    <source>
        <strain evidence="4">BECK_SA2B12</strain>
        <strain evidence="2">BECK_SA2B15</strain>
        <strain evidence="3">BECK_SA2B20</strain>
    </source>
</reference>
<proteinExistence type="predicted"/>
<dbReference type="AlphaFoldDB" id="A0A450UIP0"/>
<evidence type="ECO:0000313" key="4">
    <source>
        <dbReference type="EMBL" id="VFK00293.1"/>
    </source>
</evidence>
<keyword evidence="1" id="KW-0812">Transmembrane</keyword>
<dbReference type="EMBL" id="CAADFJ010000043">
    <property type="protein sequence ID" value="VFK00293.1"/>
    <property type="molecule type" value="Genomic_DNA"/>
</dbReference>
<keyword evidence="1" id="KW-1133">Transmembrane helix</keyword>
<protein>
    <submittedName>
        <fullName evidence="2">Uncharacterized protein</fullName>
    </submittedName>
</protein>
<accession>A0A450UIP0</accession>
<feature type="transmembrane region" description="Helical" evidence="1">
    <location>
        <begin position="181"/>
        <end position="201"/>
    </location>
</feature>
<gene>
    <name evidence="2" type="ORF">BECKH772A_GA0070896_100433</name>
    <name evidence="3" type="ORF">BECKH772B_GA0070898_100442</name>
    <name evidence="4" type="ORF">BECKH772C_GA0070978_100431</name>
</gene>
<dbReference type="EMBL" id="CAADFG010000043">
    <property type="protein sequence ID" value="VFJ92384.1"/>
    <property type="molecule type" value="Genomic_DNA"/>
</dbReference>
<keyword evidence="1" id="KW-0472">Membrane</keyword>
<name>A0A450UIP0_9GAMM</name>
<sequence>MAKSILRKDRKYTFSDYFDLNCSTREIVAEFGYRYAFEKLTLPRTSREIAPLDRLENTYIRKLPLIALESEAARREFYISPLLLEMLDYIEANIGVEHPLDGGENLSGVVDYFIKASNDILIIDAKKGDMEKGFNQLAVELIALDKYDDSEAKILYGAVTLGDIWRFGCLERDGKVLKKDMNAYVLLSELNVLFSILIGILE</sequence>
<organism evidence="2">
    <name type="scientific">Candidatus Kentrum eta</name>
    <dbReference type="NCBI Taxonomy" id="2126337"/>
    <lineage>
        <taxon>Bacteria</taxon>
        <taxon>Pseudomonadati</taxon>
        <taxon>Pseudomonadota</taxon>
        <taxon>Gammaproteobacteria</taxon>
        <taxon>Candidatus Kentrum</taxon>
    </lineage>
</organism>
<evidence type="ECO:0000313" key="3">
    <source>
        <dbReference type="EMBL" id="VFJ93424.1"/>
    </source>
</evidence>
<dbReference type="EMBL" id="CAADFI010000044">
    <property type="protein sequence ID" value="VFJ93424.1"/>
    <property type="molecule type" value="Genomic_DNA"/>
</dbReference>